<protein>
    <submittedName>
        <fullName evidence="1">Uncharacterized protein</fullName>
    </submittedName>
</protein>
<proteinExistence type="predicted"/>
<dbReference type="AlphaFoldDB" id="A0A4Y7PH83"/>
<evidence type="ECO:0000313" key="1">
    <source>
        <dbReference type="EMBL" id="TDL14371.1"/>
    </source>
</evidence>
<dbReference type="EMBL" id="ML170347">
    <property type="protein sequence ID" value="TDL14371.1"/>
    <property type="molecule type" value="Genomic_DNA"/>
</dbReference>
<dbReference type="VEuPathDB" id="FungiDB:BD410DRAFT_861344"/>
<dbReference type="Proteomes" id="UP000294933">
    <property type="component" value="Unassembled WGS sequence"/>
</dbReference>
<reference evidence="1 2" key="1">
    <citation type="submission" date="2018-06" db="EMBL/GenBank/DDBJ databases">
        <title>A transcriptomic atlas of mushroom development highlights an independent origin of complex multicellularity.</title>
        <authorList>
            <consortium name="DOE Joint Genome Institute"/>
            <person name="Krizsan K."/>
            <person name="Almasi E."/>
            <person name="Merenyi Z."/>
            <person name="Sahu N."/>
            <person name="Viragh M."/>
            <person name="Koszo T."/>
            <person name="Mondo S."/>
            <person name="Kiss B."/>
            <person name="Balint B."/>
            <person name="Kues U."/>
            <person name="Barry K."/>
            <person name="Hegedus J.C."/>
            <person name="Henrissat B."/>
            <person name="Johnson J."/>
            <person name="Lipzen A."/>
            <person name="Ohm R."/>
            <person name="Nagy I."/>
            <person name="Pangilinan J."/>
            <person name="Yan J."/>
            <person name="Xiong Y."/>
            <person name="Grigoriev I.V."/>
            <person name="Hibbett D.S."/>
            <person name="Nagy L.G."/>
        </authorList>
    </citation>
    <scope>NUCLEOTIDE SEQUENCE [LARGE SCALE GENOMIC DNA]</scope>
    <source>
        <strain evidence="1 2">SZMC22713</strain>
    </source>
</reference>
<gene>
    <name evidence="1" type="ORF">BD410DRAFT_861344</name>
</gene>
<keyword evidence="2" id="KW-1185">Reference proteome</keyword>
<accession>A0A4Y7PH83</accession>
<evidence type="ECO:0000313" key="2">
    <source>
        <dbReference type="Proteomes" id="UP000294933"/>
    </source>
</evidence>
<name>A0A4Y7PH83_9AGAM</name>
<organism evidence="1 2">
    <name type="scientific">Rickenella mellea</name>
    <dbReference type="NCBI Taxonomy" id="50990"/>
    <lineage>
        <taxon>Eukaryota</taxon>
        <taxon>Fungi</taxon>
        <taxon>Dikarya</taxon>
        <taxon>Basidiomycota</taxon>
        <taxon>Agaricomycotina</taxon>
        <taxon>Agaricomycetes</taxon>
        <taxon>Hymenochaetales</taxon>
        <taxon>Rickenellaceae</taxon>
        <taxon>Rickenella</taxon>
    </lineage>
</organism>
<sequence>MTAKRWDGTFKKTVPMVCDLRKITLEDKAQKQCMENWSELVYVTGFGTRAGCSENPPRVLTRLKPVGFRRVQVFSRVPVPAENLTRTQGYWFWQVWVRLMNSYNGFPYPFRATFGSAGYSAEHKSWIPGDLTGMDPWETRRSWVQLRCTKRICAAMRGDWEEGWWWWLPLSTHVKQWLRLSMHINGWWLWLRLSTHVEWRSGGHGSPYTSNGCNAPVHHDVRAAVRGDEGGGGGGGGGGGDHISPRTSKGMFACPGVEMEVMFAPACVDMVMEAAATAMMVVVGGVARPQSHGYQQPAVGCGCGVVVIAADHTRQTGSFGRSCMKMEELEEMLVVVVVVLWLPRLSVHVELARHPLL</sequence>